<gene>
    <name evidence="2" type="ORF">BT67DRAFT_441822</name>
</gene>
<evidence type="ECO:0000256" key="1">
    <source>
        <dbReference type="SAM" id="MobiDB-lite"/>
    </source>
</evidence>
<reference evidence="2" key="1">
    <citation type="journal article" date="2023" name="Mol. Phylogenet. Evol.">
        <title>Genome-scale phylogeny and comparative genomics of the fungal order Sordariales.</title>
        <authorList>
            <person name="Hensen N."/>
            <person name="Bonometti L."/>
            <person name="Westerberg I."/>
            <person name="Brannstrom I.O."/>
            <person name="Guillou S."/>
            <person name="Cros-Aarteil S."/>
            <person name="Calhoun S."/>
            <person name="Haridas S."/>
            <person name="Kuo A."/>
            <person name="Mondo S."/>
            <person name="Pangilinan J."/>
            <person name="Riley R."/>
            <person name="LaButti K."/>
            <person name="Andreopoulos B."/>
            <person name="Lipzen A."/>
            <person name="Chen C."/>
            <person name="Yan M."/>
            <person name="Daum C."/>
            <person name="Ng V."/>
            <person name="Clum A."/>
            <person name="Steindorff A."/>
            <person name="Ohm R.A."/>
            <person name="Martin F."/>
            <person name="Silar P."/>
            <person name="Natvig D.O."/>
            <person name="Lalanne C."/>
            <person name="Gautier V."/>
            <person name="Ament-Velasquez S.L."/>
            <person name="Kruys A."/>
            <person name="Hutchinson M.I."/>
            <person name="Powell A.J."/>
            <person name="Barry K."/>
            <person name="Miller A.N."/>
            <person name="Grigoriev I.V."/>
            <person name="Debuchy R."/>
            <person name="Gladieux P."/>
            <person name="Hiltunen Thoren M."/>
            <person name="Johannesson H."/>
        </authorList>
    </citation>
    <scope>NUCLEOTIDE SEQUENCE</scope>
    <source>
        <strain evidence="2">CBS 123565</strain>
    </source>
</reference>
<keyword evidence="3" id="KW-1185">Reference proteome</keyword>
<proteinExistence type="predicted"/>
<accession>A0AAN6UL75</accession>
<evidence type="ECO:0000313" key="3">
    <source>
        <dbReference type="Proteomes" id="UP001304895"/>
    </source>
</evidence>
<name>A0AAN6UL75_9PEZI</name>
<dbReference type="Proteomes" id="UP001304895">
    <property type="component" value="Unassembled WGS sequence"/>
</dbReference>
<feature type="region of interest" description="Disordered" evidence="1">
    <location>
        <begin position="30"/>
        <end position="60"/>
    </location>
</feature>
<protein>
    <submittedName>
        <fullName evidence="2">Uncharacterized protein</fullName>
    </submittedName>
</protein>
<organism evidence="2 3">
    <name type="scientific">Trichocladium antarcticum</name>
    <dbReference type="NCBI Taxonomy" id="1450529"/>
    <lineage>
        <taxon>Eukaryota</taxon>
        <taxon>Fungi</taxon>
        <taxon>Dikarya</taxon>
        <taxon>Ascomycota</taxon>
        <taxon>Pezizomycotina</taxon>
        <taxon>Sordariomycetes</taxon>
        <taxon>Sordariomycetidae</taxon>
        <taxon>Sordariales</taxon>
        <taxon>Chaetomiaceae</taxon>
        <taxon>Trichocladium</taxon>
    </lineage>
</organism>
<sequence length="60" mass="6465">MWGTLNPNPDKNTPLFSLFRSDPSIQLTTQSNLSISPASTAPTATTATTATARSGCRRRR</sequence>
<evidence type="ECO:0000313" key="2">
    <source>
        <dbReference type="EMBL" id="KAK4134655.1"/>
    </source>
</evidence>
<dbReference type="AlphaFoldDB" id="A0AAN6UL75"/>
<dbReference type="EMBL" id="MU853408">
    <property type="protein sequence ID" value="KAK4134655.1"/>
    <property type="molecule type" value="Genomic_DNA"/>
</dbReference>
<reference evidence="2" key="2">
    <citation type="submission" date="2023-05" db="EMBL/GenBank/DDBJ databases">
        <authorList>
            <consortium name="Lawrence Berkeley National Laboratory"/>
            <person name="Steindorff A."/>
            <person name="Hensen N."/>
            <person name="Bonometti L."/>
            <person name="Westerberg I."/>
            <person name="Brannstrom I.O."/>
            <person name="Guillou S."/>
            <person name="Cros-Aarteil S."/>
            <person name="Calhoun S."/>
            <person name="Haridas S."/>
            <person name="Kuo A."/>
            <person name="Mondo S."/>
            <person name="Pangilinan J."/>
            <person name="Riley R."/>
            <person name="Labutti K."/>
            <person name="Andreopoulos B."/>
            <person name="Lipzen A."/>
            <person name="Chen C."/>
            <person name="Yanf M."/>
            <person name="Daum C."/>
            <person name="Ng V."/>
            <person name="Clum A."/>
            <person name="Ohm R."/>
            <person name="Martin F."/>
            <person name="Silar P."/>
            <person name="Natvig D."/>
            <person name="Lalanne C."/>
            <person name="Gautier V."/>
            <person name="Ament-Velasquez S.L."/>
            <person name="Kruys A."/>
            <person name="Hutchinson M.I."/>
            <person name="Powell A.J."/>
            <person name="Barry K."/>
            <person name="Miller A.N."/>
            <person name="Grigoriev I.V."/>
            <person name="Debuchy R."/>
            <person name="Gladieux P."/>
            <person name="Thoren M.H."/>
            <person name="Johannesson H."/>
        </authorList>
    </citation>
    <scope>NUCLEOTIDE SEQUENCE</scope>
    <source>
        <strain evidence="2">CBS 123565</strain>
    </source>
</reference>
<feature type="compositionally biased region" description="Low complexity" evidence="1">
    <location>
        <begin position="36"/>
        <end position="52"/>
    </location>
</feature>
<comment type="caution">
    <text evidence="2">The sequence shown here is derived from an EMBL/GenBank/DDBJ whole genome shotgun (WGS) entry which is preliminary data.</text>
</comment>